<dbReference type="Pfam" id="PF00072">
    <property type="entry name" value="Response_reg"/>
    <property type="match status" value="1"/>
</dbReference>
<dbReference type="GO" id="GO:0000160">
    <property type="term" value="P:phosphorelay signal transduction system"/>
    <property type="evidence" value="ECO:0007669"/>
    <property type="project" value="InterPro"/>
</dbReference>
<proteinExistence type="predicted"/>
<keyword evidence="1 2" id="KW-0597">Phosphoprotein</keyword>
<dbReference type="Gene3D" id="3.40.50.2300">
    <property type="match status" value="1"/>
</dbReference>
<dbReference type="Proteomes" id="UP000886124">
    <property type="component" value="Unassembled WGS sequence"/>
</dbReference>
<evidence type="ECO:0000256" key="1">
    <source>
        <dbReference type="ARBA" id="ARBA00022553"/>
    </source>
</evidence>
<comment type="caution">
    <text evidence="4">The sequence shown here is derived from an EMBL/GenBank/DDBJ whole genome shotgun (WGS) entry which is preliminary data.</text>
</comment>
<evidence type="ECO:0000313" key="4">
    <source>
        <dbReference type="EMBL" id="HHJ53543.1"/>
    </source>
</evidence>
<dbReference type="InterPro" id="IPR050595">
    <property type="entry name" value="Bact_response_regulator"/>
</dbReference>
<gene>
    <name evidence="4" type="ORF">ENJ89_10140</name>
</gene>
<feature type="domain" description="Response regulatory" evidence="3">
    <location>
        <begin position="3"/>
        <end position="117"/>
    </location>
</feature>
<dbReference type="PANTHER" id="PTHR44591:SF25">
    <property type="entry name" value="CHEMOTAXIS TWO-COMPONENT RESPONSE REGULATOR"/>
    <property type="match status" value="1"/>
</dbReference>
<evidence type="ECO:0000256" key="2">
    <source>
        <dbReference type="PROSITE-ProRule" id="PRU00169"/>
    </source>
</evidence>
<organism evidence="4">
    <name type="scientific">Caldithrix abyssi</name>
    <dbReference type="NCBI Taxonomy" id="187145"/>
    <lineage>
        <taxon>Bacteria</taxon>
        <taxon>Pseudomonadati</taxon>
        <taxon>Calditrichota</taxon>
        <taxon>Calditrichia</taxon>
        <taxon>Calditrichales</taxon>
        <taxon>Calditrichaceae</taxon>
        <taxon>Caldithrix</taxon>
    </lineage>
</organism>
<dbReference type="AlphaFoldDB" id="A0A7V5PQV8"/>
<evidence type="ECO:0000259" key="3">
    <source>
        <dbReference type="PROSITE" id="PS50110"/>
    </source>
</evidence>
<dbReference type="SMART" id="SM00448">
    <property type="entry name" value="REC"/>
    <property type="match status" value="1"/>
</dbReference>
<accession>A0A7V5PQV8</accession>
<sequence length="118" mass="13559">MHKILVIDDDPNMRRLIELYLNKENFVVDAVGSARSSVEKIRQGLYHLVITDLQMPDMDGLEFIRRIRAFNEKIPIVVTSAYSRGKIVNQALEAGASNVLEKPFDQQQLLKTLNEYLK</sequence>
<dbReference type="SUPFAM" id="SSF52172">
    <property type="entry name" value="CheY-like"/>
    <property type="match status" value="1"/>
</dbReference>
<protein>
    <submittedName>
        <fullName evidence="4">Response regulator</fullName>
    </submittedName>
</protein>
<dbReference type="EMBL" id="DROD01000642">
    <property type="protein sequence ID" value="HHJ53543.1"/>
    <property type="molecule type" value="Genomic_DNA"/>
</dbReference>
<dbReference type="PROSITE" id="PS50110">
    <property type="entry name" value="RESPONSE_REGULATORY"/>
    <property type="match status" value="1"/>
</dbReference>
<dbReference type="CDD" id="cd17546">
    <property type="entry name" value="REC_hyHK_CKI1_RcsC-like"/>
    <property type="match status" value="1"/>
</dbReference>
<name>A0A7V5PQV8_CALAY</name>
<reference evidence="4" key="1">
    <citation type="journal article" date="2020" name="mSystems">
        <title>Genome- and Community-Level Interaction Insights into Carbon Utilization and Element Cycling Functions of Hydrothermarchaeota in Hydrothermal Sediment.</title>
        <authorList>
            <person name="Zhou Z."/>
            <person name="Liu Y."/>
            <person name="Xu W."/>
            <person name="Pan J."/>
            <person name="Luo Z.H."/>
            <person name="Li M."/>
        </authorList>
    </citation>
    <scope>NUCLEOTIDE SEQUENCE [LARGE SCALE GENOMIC DNA]</scope>
    <source>
        <strain evidence="4">HyVt-527</strain>
    </source>
</reference>
<dbReference type="InterPro" id="IPR001789">
    <property type="entry name" value="Sig_transdc_resp-reg_receiver"/>
</dbReference>
<feature type="modified residue" description="4-aspartylphosphate" evidence="2">
    <location>
        <position position="52"/>
    </location>
</feature>
<dbReference type="InterPro" id="IPR011006">
    <property type="entry name" value="CheY-like_superfamily"/>
</dbReference>
<dbReference type="PANTHER" id="PTHR44591">
    <property type="entry name" value="STRESS RESPONSE REGULATOR PROTEIN 1"/>
    <property type="match status" value="1"/>
</dbReference>